<evidence type="ECO:0000256" key="15">
    <source>
        <dbReference type="SAM" id="Coils"/>
    </source>
</evidence>
<dbReference type="InterPro" id="IPR006195">
    <property type="entry name" value="aa-tRNA-synth_II"/>
</dbReference>
<dbReference type="EMBL" id="JBCLPP010000013">
    <property type="protein sequence ID" value="MEY8245209.1"/>
    <property type="molecule type" value="Genomic_DNA"/>
</dbReference>
<evidence type="ECO:0000256" key="7">
    <source>
        <dbReference type="ARBA" id="ARBA00022741"/>
    </source>
</evidence>
<feature type="coiled-coil region" evidence="15">
    <location>
        <begin position="65"/>
        <end position="99"/>
    </location>
</feature>
<evidence type="ECO:0000256" key="5">
    <source>
        <dbReference type="ARBA" id="ARBA00022490"/>
    </source>
</evidence>
<evidence type="ECO:0000256" key="8">
    <source>
        <dbReference type="ARBA" id="ARBA00022840"/>
    </source>
</evidence>
<reference evidence="17 18" key="1">
    <citation type="submission" date="2024-03" db="EMBL/GenBank/DDBJ databases">
        <title>Mouse gut bacterial collection (mGBC) of GemPharmatech.</title>
        <authorList>
            <person name="He Y."/>
            <person name="Dong L."/>
            <person name="Wu D."/>
            <person name="Gao X."/>
            <person name="Lin Z."/>
        </authorList>
    </citation>
    <scope>NUCLEOTIDE SEQUENCE [LARGE SCALE GENOMIC DNA]</scope>
    <source>
        <strain evidence="17 18">54-13</strain>
    </source>
</reference>
<dbReference type="Gene3D" id="1.10.287.40">
    <property type="entry name" value="Serine-tRNA synthetase, tRNA binding domain"/>
    <property type="match status" value="1"/>
</dbReference>
<dbReference type="InterPro" id="IPR002314">
    <property type="entry name" value="aa-tRNA-synt_IIb"/>
</dbReference>
<dbReference type="InterPro" id="IPR015866">
    <property type="entry name" value="Ser-tRNA-synth_1_N"/>
</dbReference>
<keyword evidence="10" id="KW-0030">Aminoacyl-tRNA synthetase</keyword>
<dbReference type="RefSeq" id="WP_121697973.1">
    <property type="nucleotide sequence ID" value="NZ_JBCLPP010000013.1"/>
</dbReference>
<evidence type="ECO:0000256" key="13">
    <source>
        <dbReference type="ARBA" id="ARBA00048823"/>
    </source>
</evidence>
<comment type="catalytic activity">
    <reaction evidence="13">
        <text>tRNA(Ser) + L-serine + ATP = L-seryl-tRNA(Ser) + AMP + diphosphate + H(+)</text>
        <dbReference type="Rhea" id="RHEA:12292"/>
        <dbReference type="Rhea" id="RHEA-COMP:9669"/>
        <dbReference type="Rhea" id="RHEA-COMP:9703"/>
        <dbReference type="ChEBI" id="CHEBI:15378"/>
        <dbReference type="ChEBI" id="CHEBI:30616"/>
        <dbReference type="ChEBI" id="CHEBI:33019"/>
        <dbReference type="ChEBI" id="CHEBI:33384"/>
        <dbReference type="ChEBI" id="CHEBI:78442"/>
        <dbReference type="ChEBI" id="CHEBI:78533"/>
        <dbReference type="ChEBI" id="CHEBI:456215"/>
        <dbReference type="EC" id="6.1.1.11"/>
    </reaction>
</comment>
<evidence type="ECO:0000313" key="18">
    <source>
        <dbReference type="Proteomes" id="UP001565200"/>
    </source>
</evidence>
<dbReference type="Pfam" id="PF02403">
    <property type="entry name" value="Seryl_tRNA_N"/>
    <property type="match status" value="1"/>
</dbReference>
<proteinExistence type="inferred from homology"/>
<dbReference type="GO" id="GO:0004828">
    <property type="term" value="F:serine-tRNA ligase activity"/>
    <property type="evidence" value="ECO:0007669"/>
    <property type="project" value="UniProtKB-EC"/>
</dbReference>
<gene>
    <name evidence="17" type="primary">serS</name>
    <name evidence="17" type="ORF">AAK873_06210</name>
</gene>
<comment type="caution">
    <text evidence="17">The sequence shown here is derived from an EMBL/GenBank/DDBJ whole genome shotgun (WGS) entry which is preliminary data.</text>
</comment>
<dbReference type="PANTHER" id="PTHR43697:SF1">
    <property type="entry name" value="SERINE--TRNA LIGASE"/>
    <property type="match status" value="1"/>
</dbReference>
<evidence type="ECO:0000256" key="12">
    <source>
        <dbReference type="ARBA" id="ARBA00047929"/>
    </source>
</evidence>
<protein>
    <recommendedName>
        <fullName evidence="11 14">Serine--tRNA ligase</fullName>
        <ecNumber evidence="4 14">6.1.1.11</ecNumber>
    </recommendedName>
</protein>
<evidence type="ECO:0000256" key="14">
    <source>
        <dbReference type="NCBIfam" id="TIGR00414"/>
    </source>
</evidence>
<evidence type="ECO:0000256" key="11">
    <source>
        <dbReference type="ARBA" id="ARBA00039158"/>
    </source>
</evidence>
<sequence>MLTIQQIKEDPRRIVERLAVKGYDGTVTIQQVIDLDSRRRQAQLTNDNKAAELNRLAASIGKLMKEGNKEEAEKAKAAVAALKEEQKAIADELSGIEAEIRNILLSIPNVPCDMVPEGKTAEDNVVESTGGPMPDLPADALPHWDLAKKYNLIDFDLGVKITGAGFPVYIGKGARLQRALIQFFLDEAGKSGYLEIQPPYVVNEASGYGTGQLPDKEGQMYYINEDNLYLIPTAEVPVTNLYRDVILNASQLPIKNCAYSACFRREAGSYGKDVRGLNRLHQFDKVEIVRIERPEDSYAALEEMKAHVQGLLDKLGLPWHILRLCGGDMSFTSAITFDFEVFSAAQKRWLEVSSVSNFETYQANRLKCRYRGDDKKTRLCHTLNGSALALPRIMAALLENNQTPEGIIVPEVLRRYTGFDIID</sequence>
<keyword evidence="7" id="KW-0547">Nucleotide-binding</keyword>
<organism evidence="17 18">
    <name type="scientific">Heminiphilus faecis</name>
    <dbReference type="NCBI Taxonomy" id="2601703"/>
    <lineage>
        <taxon>Bacteria</taxon>
        <taxon>Pseudomonadati</taxon>
        <taxon>Bacteroidota</taxon>
        <taxon>Bacteroidia</taxon>
        <taxon>Bacteroidales</taxon>
        <taxon>Muribaculaceae</taxon>
        <taxon>Heminiphilus</taxon>
    </lineage>
</organism>
<evidence type="ECO:0000256" key="10">
    <source>
        <dbReference type="ARBA" id="ARBA00023146"/>
    </source>
</evidence>
<keyword evidence="5" id="KW-0963">Cytoplasm</keyword>
<dbReference type="InterPro" id="IPR042103">
    <property type="entry name" value="SerRS_1_N_sf"/>
</dbReference>
<keyword evidence="9" id="KW-0648">Protein biosynthesis</keyword>
<evidence type="ECO:0000256" key="1">
    <source>
        <dbReference type="ARBA" id="ARBA00004496"/>
    </source>
</evidence>
<dbReference type="InterPro" id="IPR045864">
    <property type="entry name" value="aa-tRNA-synth_II/BPL/LPL"/>
</dbReference>
<dbReference type="PRINTS" id="PR00981">
    <property type="entry name" value="TRNASYNTHSER"/>
</dbReference>
<accession>A0ABV4CV16</accession>
<keyword evidence="6 17" id="KW-0436">Ligase</keyword>
<dbReference type="SUPFAM" id="SSF46589">
    <property type="entry name" value="tRNA-binding arm"/>
    <property type="match status" value="1"/>
</dbReference>
<evidence type="ECO:0000256" key="4">
    <source>
        <dbReference type="ARBA" id="ARBA00012840"/>
    </source>
</evidence>
<keyword evidence="8" id="KW-0067">ATP-binding</keyword>
<feature type="domain" description="Aminoacyl-transfer RNA synthetases class-II family profile" evidence="16">
    <location>
        <begin position="175"/>
        <end position="410"/>
    </location>
</feature>
<name>A0ABV4CV16_9BACT</name>
<dbReference type="PIRSF" id="PIRSF001529">
    <property type="entry name" value="Ser-tRNA-synth_IIa"/>
    <property type="match status" value="1"/>
</dbReference>
<dbReference type="Gene3D" id="3.30.930.10">
    <property type="entry name" value="Bira Bifunctional Protein, Domain 2"/>
    <property type="match status" value="1"/>
</dbReference>
<dbReference type="InterPro" id="IPR002317">
    <property type="entry name" value="Ser-tRNA-ligase_type_1"/>
</dbReference>
<evidence type="ECO:0000256" key="2">
    <source>
        <dbReference type="ARBA" id="ARBA00005045"/>
    </source>
</evidence>
<dbReference type="PROSITE" id="PS50862">
    <property type="entry name" value="AA_TRNA_LIGASE_II"/>
    <property type="match status" value="1"/>
</dbReference>
<evidence type="ECO:0000259" key="16">
    <source>
        <dbReference type="PROSITE" id="PS50862"/>
    </source>
</evidence>
<evidence type="ECO:0000313" key="17">
    <source>
        <dbReference type="EMBL" id="MEY8245209.1"/>
    </source>
</evidence>
<comment type="similarity">
    <text evidence="3">Belongs to the class-II aminoacyl-tRNA synthetase family. Type-1 seryl-tRNA synthetase subfamily.</text>
</comment>
<comment type="subcellular location">
    <subcellularLocation>
        <location evidence="1">Cytoplasm</location>
    </subcellularLocation>
</comment>
<dbReference type="NCBIfam" id="TIGR00414">
    <property type="entry name" value="serS"/>
    <property type="match status" value="1"/>
</dbReference>
<dbReference type="Pfam" id="PF00587">
    <property type="entry name" value="tRNA-synt_2b"/>
    <property type="match status" value="1"/>
</dbReference>
<keyword evidence="15" id="KW-0175">Coiled coil</keyword>
<dbReference type="PANTHER" id="PTHR43697">
    <property type="entry name" value="SERYL-TRNA SYNTHETASE"/>
    <property type="match status" value="1"/>
</dbReference>
<dbReference type="Proteomes" id="UP001565200">
    <property type="component" value="Unassembled WGS sequence"/>
</dbReference>
<comment type="pathway">
    <text evidence="2">Aminoacyl-tRNA biosynthesis; selenocysteinyl-tRNA(Sec) biosynthesis; L-seryl-tRNA(Sec) from L-serine and tRNA(Sec): step 1/1.</text>
</comment>
<dbReference type="SUPFAM" id="SSF55681">
    <property type="entry name" value="Class II aaRS and biotin synthetases"/>
    <property type="match status" value="1"/>
</dbReference>
<dbReference type="InterPro" id="IPR010978">
    <property type="entry name" value="tRNA-bd_arm"/>
</dbReference>
<comment type="catalytic activity">
    <reaction evidence="12">
        <text>tRNA(Sec) + L-serine + ATP = L-seryl-tRNA(Sec) + AMP + diphosphate + H(+)</text>
        <dbReference type="Rhea" id="RHEA:42580"/>
        <dbReference type="Rhea" id="RHEA-COMP:9742"/>
        <dbReference type="Rhea" id="RHEA-COMP:10128"/>
        <dbReference type="ChEBI" id="CHEBI:15378"/>
        <dbReference type="ChEBI" id="CHEBI:30616"/>
        <dbReference type="ChEBI" id="CHEBI:33019"/>
        <dbReference type="ChEBI" id="CHEBI:33384"/>
        <dbReference type="ChEBI" id="CHEBI:78442"/>
        <dbReference type="ChEBI" id="CHEBI:78533"/>
        <dbReference type="ChEBI" id="CHEBI:456215"/>
        <dbReference type="EC" id="6.1.1.11"/>
    </reaction>
</comment>
<dbReference type="EC" id="6.1.1.11" evidence="4 14"/>
<evidence type="ECO:0000256" key="6">
    <source>
        <dbReference type="ARBA" id="ARBA00022598"/>
    </source>
</evidence>
<evidence type="ECO:0000256" key="9">
    <source>
        <dbReference type="ARBA" id="ARBA00022917"/>
    </source>
</evidence>
<keyword evidence="18" id="KW-1185">Reference proteome</keyword>
<evidence type="ECO:0000256" key="3">
    <source>
        <dbReference type="ARBA" id="ARBA00010728"/>
    </source>
</evidence>